<protein>
    <submittedName>
        <fullName evidence="2">Uncharacterized protein</fullName>
    </submittedName>
</protein>
<dbReference type="EMBL" id="JAFBMS010000235">
    <property type="protein sequence ID" value="KAG9332864.1"/>
    <property type="molecule type" value="Genomic_DNA"/>
</dbReference>
<organism evidence="2 3">
    <name type="scientific">Albula glossodonta</name>
    <name type="common">roundjaw bonefish</name>
    <dbReference type="NCBI Taxonomy" id="121402"/>
    <lineage>
        <taxon>Eukaryota</taxon>
        <taxon>Metazoa</taxon>
        <taxon>Chordata</taxon>
        <taxon>Craniata</taxon>
        <taxon>Vertebrata</taxon>
        <taxon>Euteleostomi</taxon>
        <taxon>Actinopterygii</taxon>
        <taxon>Neopterygii</taxon>
        <taxon>Teleostei</taxon>
        <taxon>Albuliformes</taxon>
        <taxon>Albulidae</taxon>
        <taxon>Albula</taxon>
    </lineage>
</organism>
<dbReference type="AlphaFoldDB" id="A0A8T2MY52"/>
<reference evidence="2" key="1">
    <citation type="thesis" date="2021" institute="BYU ScholarsArchive" country="Provo, UT, USA">
        <title>Applications of and Algorithms for Genome Assembly and Genomic Analyses with an Emphasis on Marine Teleosts.</title>
        <authorList>
            <person name="Pickett B.D."/>
        </authorList>
    </citation>
    <scope>NUCLEOTIDE SEQUENCE</scope>
    <source>
        <strain evidence="2">HI-2016</strain>
    </source>
</reference>
<proteinExistence type="predicted"/>
<feature type="compositionally biased region" description="Low complexity" evidence="1">
    <location>
        <begin position="1"/>
        <end position="22"/>
    </location>
</feature>
<comment type="caution">
    <text evidence="2">The sequence shown here is derived from an EMBL/GenBank/DDBJ whole genome shotgun (WGS) entry which is preliminary data.</text>
</comment>
<evidence type="ECO:0000313" key="3">
    <source>
        <dbReference type="Proteomes" id="UP000824540"/>
    </source>
</evidence>
<keyword evidence="3" id="KW-1185">Reference proteome</keyword>
<evidence type="ECO:0000313" key="2">
    <source>
        <dbReference type="EMBL" id="KAG9332864.1"/>
    </source>
</evidence>
<name>A0A8T2MY52_9TELE</name>
<feature type="region of interest" description="Disordered" evidence="1">
    <location>
        <begin position="1"/>
        <end position="27"/>
    </location>
</feature>
<evidence type="ECO:0000256" key="1">
    <source>
        <dbReference type="SAM" id="MobiDB-lite"/>
    </source>
</evidence>
<dbReference type="Proteomes" id="UP000824540">
    <property type="component" value="Unassembled WGS sequence"/>
</dbReference>
<feature type="region of interest" description="Disordered" evidence="1">
    <location>
        <begin position="45"/>
        <end position="65"/>
    </location>
</feature>
<sequence length="344" mass="37653">MTQPSVSSLPQSPFQQLSSSQQGPGGQPVWRKICADCIILPETDSDSTSARARSSKSKLTDISHLSPQPNITVSFRSLPAQNNKSRNFPGGFGRLSFLGMCAMRIAEQDRKWEGQRNLCPCVSAMGNQLSPSCSYQQLTARGTDLIHHPVLRHSPHTAPCAETQPSYGTLSHTAPCAETQPSYGTLCRDTALIRHPVLRHRSHTAPCAETQISYALIRYPVLRHSPHTAPCAETQISYALIRYPVLRHSPPSMVGRVFRPGPDAVMGHSAWPSVTALLDSVVTARRMAAHGTSDGRVISEWTSPTLCSLHLSLFPGHMTCPALHPQPQECSSGLTIFHRFTFTF</sequence>
<gene>
    <name evidence="2" type="ORF">JZ751_014468</name>
</gene>
<accession>A0A8T2MY52</accession>